<keyword evidence="3" id="KW-1185">Reference proteome</keyword>
<comment type="caution">
    <text evidence="2">The sequence shown here is derived from an EMBL/GenBank/DDBJ whole genome shotgun (WGS) entry which is preliminary data.</text>
</comment>
<proteinExistence type="predicted"/>
<gene>
    <name evidence="2" type="ORF">VKT23_009838</name>
</gene>
<dbReference type="Proteomes" id="UP001498398">
    <property type="component" value="Unassembled WGS sequence"/>
</dbReference>
<feature type="region of interest" description="Disordered" evidence="1">
    <location>
        <begin position="336"/>
        <end position="418"/>
    </location>
</feature>
<feature type="compositionally biased region" description="Low complexity" evidence="1">
    <location>
        <begin position="341"/>
        <end position="354"/>
    </location>
</feature>
<feature type="compositionally biased region" description="Low complexity" evidence="1">
    <location>
        <begin position="129"/>
        <end position="145"/>
    </location>
</feature>
<evidence type="ECO:0000313" key="2">
    <source>
        <dbReference type="EMBL" id="KAK7458828.1"/>
    </source>
</evidence>
<feature type="region of interest" description="Disordered" evidence="1">
    <location>
        <begin position="129"/>
        <end position="223"/>
    </location>
</feature>
<feature type="region of interest" description="Disordered" evidence="1">
    <location>
        <begin position="55"/>
        <end position="78"/>
    </location>
</feature>
<feature type="region of interest" description="Disordered" evidence="1">
    <location>
        <begin position="14"/>
        <end position="39"/>
    </location>
</feature>
<organism evidence="2 3">
    <name type="scientific">Marasmiellus scandens</name>
    <dbReference type="NCBI Taxonomy" id="2682957"/>
    <lineage>
        <taxon>Eukaryota</taxon>
        <taxon>Fungi</taxon>
        <taxon>Dikarya</taxon>
        <taxon>Basidiomycota</taxon>
        <taxon>Agaricomycotina</taxon>
        <taxon>Agaricomycetes</taxon>
        <taxon>Agaricomycetidae</taxon>
        <taxon>Agaricales</taxon>
        <taxon>Marasmiineae</taxon>
        <taxon>Omphalotaceae</taxon>
        <taxon>Marasmiellus</taxon>
    </lineage>
</organism>
<protein>
    <submittedName>
        <fullName evidence="2">Uncharacterized protein</fullName>
    </submittedName>
</protein>
<evidence type="ECO:0000256" key="1">
    <source>
        <dbReference type="SAM" id="MobiDB-lite"/>
    </source>
</evidence>
<sequence length="492" mass="53061">MTFMLSSLRVSDTMHNDENAHARSGSNKRKSISLLPSSPAKQLKRFGRFSLLSASSSSSASSSGRDLDGLATRKSPPTCTISLENVTVINSFDLRTSTNAKAMDMPPSIPVKPKPQPLDIVDVNVIPFPSEPSVSEPDSPTLGYPPGLPGPSANGRRRRSNHLLLKPQPQPASSTVKKHRRSHASTISISKRAPLSPISLADAGAPRSSDRASRKASPPPMCRRGDVRFTALVRRSVLVGLAAREHHQSQMEFVGMDMDVDMDVVGSFGHGRSESVTLDILNDEADATLAHQDHLLVDRLGKFLAECGYREPLSPSNHHIILPPLSIEPRRPASPVLSMVSTSTSSPSTSDPDPFAFDPIGNRPSSPIPPLESEPVSSSPSSSDPIPIPTARRSSPPPLSSHRSTSPRSTDPASKVLTPPQLVATLVLRHRDRLAIRPRRSFEDIENQHLSQAQSGSASGRRRSPLACEAVTLSRQACEELEMEMGDENEAV</sequence>
<name>A0ABR1JDE4_9AGAR</name>
<dbReference type="EMBL" id="JBANRG010000017">
    <property type="protein sequence ID" value="KAK7458828.1"/>
    <property type="molecule type" value="Genomic_DNA"/>
</dbReference>
<reference evidence="2 3" key="1">
    <citation type="submission" date="2024-01" db="EMBL/GenBank/DDBJ databases">
        <title>A draft genome for the cacao thread blight pathogen Marasmiellus scandens.</title>
        <authorList>
            <person name="Baruah I.K."/>
            <person name="Leung J."/>
            <person name="Bukari Y."/>
            <person name="Amoako-Attah I."/>
            <person name="Meinhardt L.W."/>
            <person name="Bailey B.A."/>
            <person name="Cohen S.P."/>
        </authorList>
    </citation>
    <scope>NUCLEOTIDE SEQUENCE [LARGE SCALE GENOMIC DNA]</scope>
    <source>
        <strain evidence="2 3">GH-19</strain>
    </source>
</reference>
<feature type="compositionally biased region" description="Low complexity" evidence="1">
    <location>
        <begin position="373"/>
        <end position="412"/>
    </location>
</feature>
<accession>A0ABR1JDE4</accession>
<evidence type="ECO:0000313" key="3">
    <source>
        <dbReference type="Proteomes" id="UP001498398"/>
    </source>
</evidence>